<dbReference type="Pfam" id="PF07885">
    <property type="entry name" value="Ion_trans_2"/>
    <property type="match status" value="2"/>
</dbReference>
<evidence type="ECO:0000256" key="3">
    <source>
        <dbReference type="ARBA" id="ARBA00022692"/>
    </source>
</evidence>
<evidence type="ECO:0000256" key="4">
    <source>
        <dbReference type="ARBA" id="ARBA00022989"/>
    </source>
</evidence>
<dbReference type="GO" id="GO:0015271">
    <property type="term" value="F:outward rectifier potassium channel activity"/>
    <property type="evidence" value="ECO:0007669"/>
    <property type="project" value="TreeGrafter"/>
</dbReference>
<evidence type="ECO:0000256" key="7">
    <source>
        <dbReference type="ARBA" id="ARBA00023303"/>
    </source>
</evidence>
<name>A0A5N5T5H1_9CRUS</name>
<feature type="transmembrane region" description="Helical" evidence="8">
    <location>
        <begin position="104"/>
        <end position="123"/>
    </location>
</feature>
<sequence>MNRYGNIAPSTTEGRAFCIIYGFIGIPVTLTVIADLGTIFANLVLALNEKLKKICGSIKYFQSKNPNMSDKTKRGLIVVGATGSLLIYMSLGAQLFIIVENWSFFEAFYFCFITMTTIGLGDLVPERTEFMLVCTIYILIGLALTSTIIELIRRQYAESWEQMKALSYKLGELSGPLTEQLRRLGNHDMNLALNINPDFKELAGLIQLHRLEALYKMDPKLRNSKKLAQILQMAENEEQNEEEVKKTKKVDHGYKTTLRISIDSIEAFEMSR</sequence>
<dbReference type="SUPFAM" id="SSF81324">
    <property type="entry name" value="Voltage-gated potassium channels"/>
    <property type="match status" value="1"/>
</dbReference>
<feature type="domain" description="Potassium channel" evidence="9">
    <location>
        <begin position="4"/>
        <end position="40"/>
    </location>
</feature>
<keyword evidence="4 8" id="KW-1133">Transmembrane helix</keyword>
<dbReference type="OrthoDB" id="297496at2759"/>
<evidence type="ECO:0000256" key="1">
    <source>
        <dbReference type="ARBA" id="ARBA00004141"/>
    </source>
</evidence>
<evidence type="ECO:0000313" key="10">
    <source>
        <dbReference type="EMBL" id="KAB7501831.1"/>
    </source>
</evidence>
<dbReference type="GO" id="GO:0030322">
    <property type="term" value="P:stabilization of membrane potential"/>
    <property type="evidence" value="ECO:0007669"/>
    <property type="project" value="TreeGrafter"/>
</dbReference>
<accession>A0A5N5T5H1</accession>
<feature type="domain" description="Potassium channel" evidence="9">
    <location>
        <begin position="85"/>
        <end position="154"/>
    </location>
</feature>
<feature type="transmembrane region" description="Helical" evidence="8">
    <location>
        <begin position="130"/>
        <end position="149"/>
    </location>
</feature>
<dbReference type="PANTHER" id="PTHR11003">
    <property type="entry name" value="POTASSIUM CHANNEL, SUBFAMILY K"/>
    <property type="match status" value="1"/>
</dbReference>
<comment type="subcellular location">
    <subcellularLocation>
        <location evidence="1">Membrane</location>
        <topology evidence="1">Multi-pass membrane protein</topology>
    </subcellularLocation>
</comment>
<evidence type="ECO:0000259" key="9">
    <source>
        <dbReference type="Pfam" id="PF07885"/>
    </source>
</evidence>
<dbReference type="Proteomes" id="UP000326759">
    <property type="component" value="Unassembled WGS sequence"/>
</dbReference>
<evidence type="ECO:0000256" key="5">
    <source>
        <dbReference type="ARBA" id="ARBA00023065"/>
    </source>
</evidence>
<dbReference type="InterPro" id="IPR013099">
    <property type="entry name" value="K_chnl_dom"/>
</dbReference>
<organism evidence="10 11">
    <name type="scientific">Armadillidium nasatum</name>
    <dbReference type="NCBI Taxonomy" id="96803"/>
    <lineage>
        <taxon>Eukaryota</taxon>
        <taxon>Metazoa</taxon>
        <taxon>Ecdysozoa</taxon>
        <taxon>Arthropoda</taxon>
        <taxon>Crustacea</taxon>
        <taxon>Multicrustacea</taxon>
        <taxon>Malacostraca</taxon>
        <taxon>Eumalacostraca</taxon>
        <taxon>Peracarida</taxon>
        <taxon>Isopoda</taxon>
        <taxon>Oniscidea</taxon>
        <taxon>Crinocheta</taxon>
        <taxon>Armadillidiidae</taxon>
        <taxon>Armadillidium</taxon>
    </lineage>
</organism>
<keyword evidence="2" id="KW-0813">Transport</keyword>
<dbReference type="GO" id="GO:0005886">
    <property type="term" value="C:plasma membrane"/>
    <property type="evidence" value="ECO:0007669"/>
    <property type="project" value="TreeGrafter"/>
</dbReference>
<dbReference type="Gene3D" id="1.10.287.70">
    <property type="match status" value="1"/>
</dbReference>
<evidence type="ECO:0000256" key="6">
    <source>
        <dbReference type="ARBA" id="ARBA00023136"/>
    </source>
</evidence>
<protein>
    <submittedName>
        <fullName evidence="10">Potassium channel subfamily K member 9</fullName>
    </submittedName>
</protein>
<dbReference type="EMBL" id="SEYY01009374">
    <property type="protein sequence ID" value="KAB7501831.1"/>
    <property type="molecule type" value="Genomic_DNA"/>
</dbReference>
<keyword evidence="7 10" id="KW-0407">Ion channel</keyword>
<evidence type="ECO:0000256" key="2">
    <source>
        <dbReference type="ARBA" id="ARBA00022448"/>
    </source>
</evidence>
<dbReference type="AlphaFoldDB" id="A0A5N5T5H1"/>
<proteinExistence type="predicted"/>
<dbReference type="GO" id="GO:0022841">
    <property type="term" value="F:potassium ion leak channel activity"/>
    <property type="evidence" value="ECO:0007669"/>
    <property type="project" value="TreeGrafter"/>
</dbReference>
<evidence type="ECO:0000256" key="8">
    <source>
        <dbReference type="SAM" id="Phobius"/>
    </source>
</evidence>
<dbReference type="InterPro" id="IPR003280">
    <property type="entry name" value="2pore_dom_K_chnl"/>
</dbReference>
<evidence type="ECO:0000313" key="11">
    <source>
        <dbReference type="Proteomes" id="UP000326759"/>
    </source>
</evidence>
<comment type="caution">
    <text evidence="10">The sequence shown here is derived from an EMBL/GenBank/DDBJ whole genome shotgun (WGS) entry which is preliminary data.</text>
</comment>
<dbReference type="PANTHER" id="PTHR11003:SF142">
    <property type="entry name" value="POTASSIUM CHANNEL DOMAIN-CONTAINING PROTEIN"/>
    <property type="match status" value="1"/>
</dbReference>
<feature type="transmembrane region" description="Helical" evidence="8">
    <location>
        <begin position="76"/>
        <end position="98"/>
    </location>
</feature>
<gene>
    <name evidence="10" type="primary">kcnk9</name>
    <name evidence="10" type="ORF">Anas_08553</name>
</gene>
<keyword evidence="6 8" id="KW-0472">Membrane</keyword>
<keyword evidence="11" id="KW-1185">Reference proteome</keyword>
<keyword evidence="5" id="KW-0406">Ion transport</keyword>
<reference evidence="10 11" key="1">
    <citation type="journal article" date="2019" name="PLoS Biol.">
        <title>Sex chromosomes control vertical transmission of feminizing Wolbachia symbionts in an isopod.</title>
        <authorList>
            <person name="Becking T."/>
            <person name="Chebbi M.A."/>
            <person name="Giraud I."/>
            <person name="Moumen B."/>
            <person name="Laverre T."/>
            <person name="Caubet Y."/>
            <person name="Peccoud J."/>
            <person name="Gilbert C."/>
            <person name="Cordaux R."/>
        </authorList>
    </citation>
    <scope>NUCLEOTIDE SEQUENCE [LARGE SCALE GENOMIC DNA]</scope>
    <source>
        <strain evidence="10">ANa2</strain>
        <tissue evidence="10">Whole body excluding digestive tract and cuticle</tissue>
    </source>
</reference>
<keyword evidence="3 8" id="KW-0812">Transmembrane</keyword>
<feature type="transmembrane region" description="Helical" evidence="8">
    <location>
        <begin position="20"/>
        <end position="45"/>
    </location>
</feature>